<dbReference type="SUPFAM" id="SSF56601">
    <property type="entry name" value="beta-lactamase/transpeptidase-like"/>
    <property type="match status" value="1"/>
</dbReference>
<dbReference type="InterPro" id="IPR001466">
    <property type="entry name" value="Beta-lactam-related"/>
</dbReference>
<organism evidence="3 4">
    <name type="scientific">Streptomyces purpurascens</name>
    <dbReference type="NCBI Taxonomy" id="1924"/>
    <lineage>
        <taxon>Bacteria</taxon>
        <taxon>Bacillati</taxon>
        <taxon>Actinomycetota</taxon>
        <taxon>Actinomycetes</taxon>
        <taxon>Kitasatosporales</taxon>
        <taxon>Streptomycetaceae</taxon>
        <taxon>Streptomyces</taxon>
    </lineage>
</organism>
<feature type="signal peptide" evidence="1">
    <location>
        <begin position="1"/>
        <end position="27"/>
    </location>
</feature>
<evidence type="ECO:0000259" key="2">
    <source>
        <dbReference type="Pfam" id="PF00144"/>
    </source>
</evidence>
<dbReference type="Gene3D" id="3.40.710.10">
    <property type="entry name" value="DD-peptidase/beta-lactamase superfamily"/>
    <property type="match status" value="1"/>
</dbReference>
<proteinExistence type="predicted"/>
<dbReference type="Pfam" id="PF00144">
    <property type="entry name" value="Beta-lactamase"/>
    <property type="match status" value="1"/>
</dbReference>
<keyword evidence="4" id="KW-1185">Reference proteome</keyword>
<evidence type="ECO:0000256" key="1">
    <source>
        <dbReference type="SAM" id="SignalP"/>
    </source>
</evidence>
<accession>A0ABZ1MIK0</accession>
<reference evidence="3 4" key="1">
    <citation type="submission" date="2022-10" db="EMBL/GenBank/DDBJ databases">
        <title>The complete genomes of actinobacterial strains from the NBC collection.</title>
        <authorList>
            <person name="Joergensen T.S."/>
            <person name="Alvarez Arevalo M."/>
            <person name="Sterndorff E.B."/>
            <person name="Faurdal D."/>
            <person name="Vuksanovic O."/>
            <person name="Mourched A.-S."/>
            <person name="Charusanti P."/>
            <person name="Shaw S."/>
            <person name="Blin K."/>
            <person name="Weber T."/>
        </authorList>
    </citation>
    <scope>NUCLEOTIDE SEQUENCE [LARGE SCALE GENOMIC DNA]</scope>
    <source>
        <strain evidence="3 4">NBC_00017</strain>
    </source>
</reference>
<dbReference type="InterPro" id="IPR012338">
    <property type="entry name" value="Beta-lactam/transpept-like"/>
</dbReference>
<gene>
    <name evidence="3" type="ORF">OHU35_14825</name>
</gene>
<feature type="domain" description="Beta-lactamase-related" evidence="2">
    <location>
        <begin position="38"/>
        <end position="363"/>
    </location>
</feature>
<dbReference type="RefSeq" id="WP_405505557.1">
    <property type="nucleotide sequence ID" value="NZ_CP108341.1"/>
</dbReference>
<dbReference type="Proteomes" id="UP001621512">
    <property type="component" value="Chromosome"/>
</dbReference>
<dbReference type="PANTHER" id="PTHR46825:SF7">
    <property type="entry name" value="D-ALANYL-D-ALANINE CARBOXYPEPTIDASE"/>
    <property type="match status" value="1"/>
</dbReference>
<sequence length="380" mass="41343">MKRHLRTTLTAATAVALTAALAAPALAAPPTGGHDATRRAVRAAVAEGVPGVTVTVRDRDGGTWGTTAGVGDLRTGEPRSKRDHYRIGSASKTFIATVVLQLEAEGELSLDDTVEKWLPGVVRGGDHDGRGITIRQLLNLTSGVHDLLADETFQRTYMLKEGFFRHRFDRKTPRELVAMALSNQRDFEPGTSWKYSNTNYILAAMVIEKITGHPYGDAVEQRVIEPLNLTATSVPRNRITVPQPSSRAYGKLARTTSGPTYDVTEFRPSFAYSGEIISDSADLNTFFRALLRGEVLPPRQLKEMKRTVPTTKENEGYGLGLRSWELTCGTTVWGHGGDIHGSSSMAVTTGDGRHSLAVNFNGDWSGETKAVVEAEYCGDR</sequence>
<dbReference type="PANTHER" id="PTHR46825">
    <property type="entry name" value="D-ALANYL-D-ALANINE-CARBOXYPEPTIDASE/ENDOPEPTIDASE AMPH"/>
    <property type="match status" value="1"/>
</dbReference>
<evidence type="ECO:0000313" key="3">
    <source>
        <dbReference type="EMBL" id="WTW27255.1"/>
    </source>
</evidence>
<dbReference type="EMBL" id="CP108341">
    <property type="protein sequence ID" value="WTW27255.1"/>
    <property type="molecule type" value="Genomic_DNA"/>
</dbReference>
<evidence type="ECO:0000313" key="4">
    <source>
        <dbReference type="Proteomes" id="UP001621512"/>
    </source>
</evidence>
<keyword evidence="1" id="KW-0732">Signal</keyword>
<name>A0ABZ1MIK0_STREF</name>
<dbReference type="InterPro" id="IPR050491">
    <property type="entry name" value="AmpC-like"/>
</dbReference>
<feature type="chain" id="PRO_5045506353" evidence="1">
    <location>
        <begin position="28"/>
        <end position="380"/>
    </location>
</feature>
<protein>
    <submittedName>
        <fullName evidence="3">Beta-lactamase family protein</fullName>
    </submittedName>
</protein>